<reference evidence="1 2" key="1">
    <citation type="submission" date="2020-08" db="EMBL/GenBank/DDBJ databases">
        <title>Genomic Encyclopedia of Type Strains, Phase IV (KMG-IV): sequencing the most valuable type-strain genomes for metagenomic binning, comparative biology and taxonomic classification.</title>
        <authorList>
            <person name="Goeker M."/>
        </authorList>
    </citation>
    <scope>NUCLEOTIDE SEQUENCE [LARGE SCALE GENOMIC DNA]</scope>
    <source>
        <strain evidence="1 2">DSM 28570</strain>
    </source>
</reference>
<evidence type="ECO:0000313" key="1">
    <source>
        <dbReference type="EMBL" id="MBB5348364.1"/>
    </source>
</evidence>
<accession>A0A840UY32</accession>
<dbReference type="AlphaFoldDB" id="A0A840UY32"/>
<dbReference type="Proteomes" id="UP000539642">
    <property type="component" value="Unassembled WGS sequence"/>
</dbReference>
<comment type="caution">
    <text evidence="1">The sequence shown here is derived from an EMBL/GenBank/DDBJ whole genome shotgun (WGS) entry which is preliminary data.</text>
</comment>
<keyword evidence="2" id="KW-1185">Reference proteome</keyword>
<evidence type="ECO:0000313" key="2">
    <source>
        <dbReference type="Proteomes" id="UP000539642"/>
    </source>
</evidence>
<sequence length="1207" mass="132187">MEKFVVIGPPGLNAEYCEGEIWNGIANTFQLLDQGAMEPSEEARLKRRFQLVVASDRRISSALDIIRIQPEYTVIIVADAAIYRDDSIEPYIPAGASSPLQPEDVWVPQLHALATEAIKLVQEYNLYVAIDANQFSPSRKDLSDLLLSIEGCGVMGSSSVNSPDSILATRVDQWDAWIREGRLGQVFLDIERLPANLDSNKPGLRIQALYKAGHLLEALKAIRQEIALGPELDAPTRVKFARIAQDANASRFAVEILSPAIAELQSQEDLESALATAQDAGSTELEKEVVERLAELFPGSPGLRRRLLRTLLANRDYAGVAAILAKESDGKSEFYSTLACFLSGNDIPDYRSLIALAGGDTSQADTYRMACVSDALSRKLISHAFELAMPLPSTPDKIERGEKLLVRILEHILLFNDRDGVLPVQREDFQAAVQSLIERLAANPENQGLRASLAHLIQPTVAGTMGLGLMAFIVLNLASRPVRLVKRKFLGKADANWFDEHKSFLSAAFEWMGNEGMIVIGRSTFPEPLLTEPADEVVSAVTNLLTHAPLKSEEDVNTHLSLLALGTSVTPHCSDPDYDLQMMRLVASRFAISGRTQAARDLVEQILLNSTATPSRRRLGWFAMADVYHHCHNHLEAFLAMACTLVANDAGDEDQVWYEITGMARLFRDSGLHSQARIVIQKGRDILQRMSLLDDYSHRLDTLDLQIRQMKLQIGSSARADLEVLLEDVVRNSATVLNNNDFTAPAAALLGQLIRQAIEIDAVIPAEANEVYAKLLKHTKGGLYSMISTMSADAPSAEELLAITKTSTSARYSDDVGYDIRNAVIVASRALSKDHYISDAVNTSFALEVLADRGVGVPGWDEVSAPPPSLQNIDEAAEIARSISREGISVVQAGFDASGRLVRVSTVDGHIETPVRESDNVILAERFKIWSKRYPYTYGIDGESLNLFYTTTADLRLSSLPPGPVLIVADVRFQPFPPNLLYVDEEFAGRTRAMAMAPSLSWLRAARLKGMIGDGRLCSWISSAIGTSESHTLSMIAQRLEATFNQYGFIVDTGPTLPAAFADASLAVITAHGGVHPEGRYFQVVSDEGILRVTSRDLANSLRNVGIVILFVCSGGRADQHPGAHTTLGLAKDILDRGCAAVIASPWPLDARIPSHWLPIFLKHWSQGARLIEANFYANKTVDQYFSQDPARGLAMTIFGNPALRRT</sequence>
<name>A0A840UY32_9BACT</name>
<proteinExistence type="predicted"/>
<organism evidence="1 2">
    <name type="scientific">Desulfoprunum benzoelyticum</name>
    <dbReference type="NCBI Taxonomy" id="1506996"/>
    <lineage>
        <taxon>Bacteria</taxon>
        <taxon>Pseudomonadati</taxon>
        <taxon>Thermodesulfobacteriota</taxon>
        <taxon>Desulfobulbia</taxon>
        <taxon>Desulfobulbales</taxon>
        <taxon>Desulfobulbaceae</taxon>
        <taxon>Desulfoprunum</taxon>
    </lineage>
</organism>
<dbReference type="EMBL" id="JACHEO010000011">
    <property type="protein sequence ID" value="MBB5348364.1"/>
    <property type="molecule type" value="Genomic_DNA"/>
</dbReference>
<protein>
    <submittedName>
        <fullName evidence="1">Tetratricopeptide (TPR) repeat protein</fullName>
    </submittedName>
</protein>
<dbReference type="RefSeq" id="WP_205240125.1">
    <property type="nucleotide sequence ID" value="NZ_JACHEO010000011.1"/>
</dbReference>
<gene>
    <name evidence="1" type="ORF">HNQ81_002099</name>
</gene>